<protein>
    <submittedName>
        <fullName evidence="1">Uncharacterized protein</fullName>
    </submittedName>
</protein>
<proteinExistence type="predicted"/>
<dbReference type="EMBL" id="MDCJ01000007">
    <property type="protein sequence ID" value="ODS05172.1"/>
    <property type="molecule type" value="Genomic_DNA"/>
</dbReference>
<comment type="caution">
    <text evidence="1">The sequence shown here is derived from an EMBL/GenBank/DDBJ whole genome shotgun (WGS) entry which is preliminary data.</text>
</comment>
<sequence>MKALDKLRALLMSRLRMTTIMEPSNATARRHVRVMASNIKLTPLPIENTNMAYMPYECLMDIVISYRISGGNMREALTHTSLAESLLITEMLSGKALDIKDVAETLNERDEIRLAHPDWLLSVVGDALLYGATRVGDGFANQSQFSDHDEISDDIMAYEDQWKASLSLTLHRHFPNPTLRTITMVNENNNEENTVE</sequence>
<dbReference type="AlphaFoldDB" id="A0A1E3WI12"/>
<evidence type="ECO:0000313" key="2">
    <source>
        <dbReference type="Proteomes" id="UP000095131"/>
    </source>
</evidence>
<evidence type="ECO:0000313" key="1">
    <source>
        <dbReference type="EMBL" id="ODS05172.1"/>
    </source>
</evidence>
<dbReference type="RefSeq" id="WP_069448129.1">
    <property type="nucleotide sequence ID" value="NZ_MDCJ01000007.1"/>
</dbReference>
<accession>A0A1E3WI12</accession>
<gene>
    <name evidence="1" type="ORF">VSF3289_04313</name>
</gene>
<organism evidence="1 2">
    <name type="scientific">Vibrio scophthalmi</name>
    <dbReference type="NCBI Taxonomy" id="45658"/>
    <lineage>
        <taxon>Bacteria</taxon>
        <taxon>Pseudomonadati</taxon>
        <taxon>Pseudomonadota</taxon>
        <taxon>Gammaproteobacteria</taxon>
        <taxon>Vibrionales</taxon>
        <taxon>Vibrionaceae</taxon>
        <taxon>Vibrio</taxon>
    </lineage>
</organism>
<name>A0A1E3WI12_9VIBR</name>
<reference evidence="1 2" key="1">
    <citation type="submission" date="2016-08" db="EMBL/GenBank/DDBJ databases">
        <title>Genome sequencing of Vibrio scophthalmi strain FP3289, an isolated from Paralichthys olivaceus.</title>
        <authorList>
            <person name="Han H.-J."/>
        </authorList>
    </citation>
    <scope>NUCLEOTIDE SEQUENCE [LARGE SCALE GENOMIC DNA]</scope>
    <source>
        <strain evidence="1 2">FP3289</strain>
    </source>
</reference>
<dbReference type="PATRIC" id="fig|45658.8.peg.4297"/>
<dbReference type="Proteomes" id="UP000095131">
    <property type="component" value="Unassembled WGS sequence"/>
</dbReference>